<evidence type="ECO:0000256" key="6">
    <source>
        <dbReference type="ARBA" id="ARBA00023136"/>
    </source>
</evidence>
<dbReference type="InterPro" id="IPR036942">
    <property type="entry name" value="Beta-barrel_TonB_sf"/>
</dbReference>
<dbReference type="EMBL" id="QLMD01000001">
    <property type="protein sequence ID" value="RAK01856.1"/>
    <property type="molecule type" value="Genomic_DNA"/>
</dbReference>
<dbReference type="OrthoDB" id="176248at2"/>
<proteinExistence type="inferred from homology"/>
<keyword evidence="3 8" id="KW-1134">Transmembrane beta strand</keyword>
<comment type="similarity">
    <text evidence="8 9">Belongs to the TonB-dependent receptor family.</text>
</comment>
<protein>
    <submittedName>
        <fullName evidence="13 14">TonB-dependent receptor</fullName>
    </submittedName>
</protein>
<dbReference type="Pfam" id="PF00593">
    <property type="entry name" value="TonB_dep_Rec_b-barrel"/>
    <property type="match status" value="1"/>
</dbReference>
<feature type="signal peptide" evidence="10">
    <location>
        <begin position="1"/>
        <end position="30"/>
    </location>
</feature>
<dbReference type="Proteomes" id="UP000249203">
    <property type="component" value="Unassembled WGS sequence"/>
</dbReference>
<keyword evidence="4 8" id="KW-0812">Transmembrane</keyword>
<reference evidence="14 16" key="1">
    <citation type="journal article" date="2018" name="Front. Microbiol.">
        <title>Genome-Based Analysis Reveals the Taxonomy and Diversity of the Family Idiomarinaceae.</title>
        <authorList>
            <person name="Liu Y."/>
            <person name="Lai Q."/>
            <person name="Shao Z."/>
        </authorList>
    </citation>
    <scope>NUCLEOTIDE SEQUENCE [LARGE SCALE GENOMIC DNA]</scope>
    <source>
        <strain evidence="14 16">CF12-14</strain>
    </source>
</reference>
<keyword evidence="5 9" id="KW-0798">TonB box</keyword>
<dbReference type="InterPro" id="IPR000531">
    <property type="entry name" value="Beta-barrel_TonB"/>
</dbReference>
<keyword evidence="10" id="KW-0732">Signal</keyword>
<evidence type="ECO:0000256" key="2">
    <source>
        <dbReference type="ARBA" id="ARBA00022448"/>
    </source>
</evidence>
<dbReference type="Gene3D" id="2.170.130.10">
    <property type="entry name" value="TonB-dependent receptor, plug domain"/>
    <property type="match status" value="1"/>
</dbReference>
<dbReference type="PROSITE" id="PS52016">
    <property type="entry name" value="TONB_DEPENDENT_REC_3"/>
    <property type="match status" value="1"/>
</dbReference>
<reference evidence="13 15" key="2">
    <citation type="submission" date="2018-06" db="EMBL/GenBank/DDBJ databases">
        <title>Genomic Encyclopedia of Type Strains, Phase III (KMG-III): the genomes of soil and plant-associated and newly described type strains.</title>
        <authorList>
            <person name="Whitman W."/>
        </authorList>
    </citation>
    <scope>NUCLEOTIDE SEQUENCE [LARGE SCALE GENOMIC DNA]</scope>
    <source>
        <strain evidence="13 15">CGMCC 1.15366</strain>
    </source>
</reference>
<name>A0A327XC50_9GAMM</name>
<evidence type="ECO:0000256" key="9">
    <source>
        <dbReference type="RuleBase" id="RU003357"/>
    </source>
</evidence>
<dbReference type="PANTHER" id="PTHR47234">
    <property type="match status" value="1"/>
</dbReference>
<dbReference type="Proteomes" id="UP000287865">
    <property type="component" value="Unassembled WGS sequence"/>
</dbReference>
<accession>A0A327XC50</accession>
<dbReference type="SUPFAM" id="SSF56935">
    <property type="entry name" value="Porins"/>
    <property type="match status" value="1"/>
</dbReference>
<dbReference type="RefSeq" id="WP_111568319.1">
    <property type="nucleotide sequence ID" value="NZ_PIPK01000001.1"/>
</dbReference>
<keyword evidence="2 8" id="KW-0813">Transport</keyword>
<evidence type="ECO:0000256" key="4">
    <source>
        <dbReference type="ARBA" id="ARBA00022692"/>
    </source>
</evidence>
<evidence type="ECO:0000259" key="11">
    <source>
        <dbReference type="Pfam" id="PF00593"/>
    </source>
</evidence>
<evidence type="ECO:0000256" key="7">
    <source>
        <dbReference type="ARBA" id="ARBA00023237"/>
    </source>
</evidence>
<organism evidence="13 15">
    <name type="scientific">Aliidiomarina maris</name>
    <dbReference type="NCBI Taxonomy" id="531312"/>
    <lineage>
        <taxon>Bacteria</taxon>
        <taxon>Pseudomonadati</taxon>
        <taxon>Pseudomonadota</taxon>
        <taxon>Gammaproteobacteria</taxon>
        <taxon>Alteromonadales</taxon>
        <taxon>Idiomarinaceae</taxon>
        <taxon>Aliidiomarina</taxon>
    </lineage>
</organism>
<dbReference type="InterPro" id="IPR039426">
    <property type="entry name" value="TonB-dep_rcpt-like"/>
</dbReference>
<keyword evidence="13" id="KW-0675">Receptor</keyword>
<evidence type="ECO:0000256" key="3">
    <source>
        <dbReference type="ARBA" id="ARBA00022452"/>
    </source>
</evidence>
<evidence type="ECO:0000256" key="1">
    <source>
        <dbReference type="ARBA" id="ARBA00004571"/>
    </source>
</evidence>
<dbReference type="EMBL" id="PIPK01000001">
    <property type="protein sequence ID" value="RUO28664.1"/>
    <property type="molecule type" value="Genomic_DNA"/>
</dbReference>
<dbReference type="PANTHER" id="PTHR47234:SF2">
    <property type="entry name" value="TONB-DEPENDENT RECEPTOR"/>
    <property type="match status" value="1"/>
</dbReference>
<evidence type="ECO:0000313" key="16">
    <source>
        <dbReference type="Proteomes" id="UP000287865"/>
    </source>
</evidence>
<dbReference type="Pfam" id="PF07715">
    <property type="entry name" value="Plug"/>
    <property type="match status" value="1"/>
</dbReference>
<keyword evidence="7 8" id="KW-0998">Cell outer membrane</keyword>
<dbReference type="GO" id="GO:0009279">
    <property type="term" value="C:cell outer membrane"/>
    <property type="evidence" value="ECO:0007669"/>
    <property type="project" value="UniProtKB-SubCell"/>
</dbReference>
<dbReference type="InterPro" id="IPR037066">
    <property type="entry name" value="Plug_dom_sf"/>
</dbReference>
<feature type="chain" id="PRO_5016401683" evidence="10">
    <location>
        <begin position="31"/>
        <end position="970"/>
    </location>
</feature>
<feature type="domain" description="TonB-dependent receptor plug" evidence="12">
    <location>
        <begin position="60"/>
        <end position="171"/>
    </location>
</feature>
<gene>
    <name evidence="13" type="ORF">B0I24_101495</name>
    <name evidence="14" type="ORF">CWE07_02400</name>
</gene>
<evidence type="ECO:0000256" key="5">
    <source>
        <dbReference type="ARBA" id="ARBA00023077"/>
    </source>
</evidence>
<evidence type="ECO:0000313" key="14">
    <source>
        <dbReference type="EMBL" id="RUO28664.1"/>
    </source>
</evidence>
<evidence type="ECO:0000313" key="15">
    <source>
        <dbReference type="Proteomes" id="UP000249203"/>
    </source>
</evidence>
<sequence>MSTHHKTARAVRLALMLGAASTAFSGVVSAQEGQDSEVADRPERIQVTGSRIARPELSQAAPLVSIGREEIGNFGSPDLGQILAELPAIGATDTLIGNRNNNASGGVSSADLRRLGTSRTLVLVNGKRHVAGSPGSAAVDLSTIPASMIERVEVMTGGASAVYGSDAVSGVINVILRDNYEGVELSGRATTSTEGVGARTHEFNLLGGGDFLSGRGNATFHLGVNRIQQTMENDVRQFANWGTIVNPADTGRLDGIPDRIYVPNIGTDFRSGNGVIIAGSGDSQRLYGFFEDGSWQQQPERGGDNSSAYGSFPNGCETCAFTQDYVNLQPEVNRRIMGSTLSYELNDSARFYGEFKYVEADVEQQFQPSFDNLVINVNDNPYLDDELRGILLDAGHETVGFRKFFEDWGNRTAENRRQTFRTVLGIEGMANIGNSFLDYDFYYGYGETRNDRNTANNIIRNTPAPDFQRQANLYAAVDTIRNADGDIVCRDPNGGLVNSGGECVPYNPFGQNASDEAIAFVSHDANRKDVITQEYFGAIFVTDTASYFSLPGGPVDVAFGFEWREESSETTTDAFTKAGLSSSAATPDSFGQYDVTEGFVEVNLPLLSGVTAVEELILDLAYRYADYSHVGSTDAWKVGLMYAPIADVRLRGTIGQAVRAPNVNEAFSPISPGFTNVTDPCDVTRINQNPNRIDNCAALGVPEGFVGQTNSSIASLSGGNPDLNVESSRSWTAGVVWTPAFIEGFSATLDVYNIEINDAIVSIGAQTIIDNCVDASGGLSTDFCPQVTRDAETRQLTAVTSGYVNASSIETRGVELDLNYRFELSRWDLPGRLASSLFVNYLDRFVTYEFQDQPELDNRNDGQIGDPSWQFRLSNTYRMNDWSVNWTARYIDRSALYNVTPRLEAYENVGPAYVGSMTTHDISGTYYFGENLTVNAGIRNVLDKTPPGYVGNALYDLVGRRAFVGVTYSF</sequence>
<keyword evidence="16" id="KW-1185">Reference proteome</keyword>
<dbReference type="Gene3D" id="2.40.170.20">
    <property type="entry name" value="TonB-dependent receptor, beta-barrel domain"/>
    <property type="match status" value="1"/>
</dbReference>
<comment type="caution">
    <text evidence="13">The sequence shown here is derived from an EMBL/GenBank/DDBJ whole genome shotgun (WGS) entry which is preliminary data.</text>
</comment>
<evidence type="ECO:0000256" key="8">
    <source>
        <dbReference type="PROSITE-ProRule" id="PRU01360"/>
    </source>
</evidence>
<keyword evidence="6 8" id="KW-0472">Membrane</keyword>
<evidence type="ECO:0000313" key="13">
    <source>
        <dbReference type="EMBL" id="RAK01856.1"/>
    </source>
</evidence>
<comment type="subcellular location">
    <subcellularLocation>
        <location evidence="1 8">Cell outer membrane</location>
        <topology evidence="1 8">Multi-pass membrane protein</topology>
    </subcellularLocation>
</comment>
<evidence type="ECO:0000259" key="12">
    <source>
        <dbReference type="Pfam" id="PF07715"/>
    </source>
</evidence>
<feature type="domain" description="TonB-dependent receptor-like beta-barrel" evidence="11">
    <location>
        <begin position="425"/>
        <end position="941"/>
    </location>
</feature>
<evidence type="ECO:0000256" key="10">
    <source>
        <dbReference type="SAM" id="SignalP"/>
    </source>
</evidence>
<dbReference type="AlphaFoldDB" id="A0A327XC50"/>
<dbReference type="InterPro" id="IPR012910">
    <property type="entry name" value="Plug_dom"/>
</dbReference>